<accession>A0ABW0EHR8</accession>
<dbReference type="Pfam" id="PF01494">
    <property type="entry name" value="FAD_binding_3"/>
    <property type="match status" value="1"/>
</dbReference>
<dbReference type="PANTHER" id="PTHR43422">
    <property type="entry name" value="THIAMINE THIAZOLE SYNTHASE"/>
    <property type="match status" value="1"/>
</dbReference>
<gene>
    <name evidence="2" type="ORF">ACFPM7_02005</name>
</gene>
<dbReference type="Gene3D" id="3.50.50.60">
    <property type="entry name" value="FAD/NAD(P)-binding domain"/>
    <property type="match status" value="1"/>
</dbReference>
<reference evidence="3" key="1">
    <citation type="journal article" date="2019" name="Int. J. Syst. Evol. Microbiol.">
        <title>The Global Catalogue of Microorganisms (GCM) 10K type strain sequencing project: providing services to taxonomists for standard genome sequencing and annotation.</title>
        <authorList>
            <consortium name="The Broad Institute Genomics Platform"/>
            <consortium name="The Broad Institute Genome Sequencing Center for Infectious Disease"/>
            <person name="Wu L."/>
            <person name="Ma J."/>
        </authorList>
    </citation>
    <scope>NUCLEOTIDE SEQUENCE [LARGE SCALE GENOMIC DNA]</scope>
    <source>
        <strain evidence="3">CCUG 59778</strain>
    </source>
</reference>
<dbReference type="RefSeq" id="WP_378243099.1">
    <property type="nucleotide sequence ID" value="NZ_JBHSKF010000001.1"/>
</dbReference>
<dbReference type="PANTHER" id="PTHR43422:SF3">
    <property type="entry name" value="THIAMINE THIAZOLE SYNTHASE"/>
    <property type="match status" value="1"/>
</dbReference>
<sequence>MSAAAKLFAQISATIPAKPATRTLRRAVVLGGSMAGLMAARVLSDHADEVVVVERDESSGDGPRAGVPQGNQGHALLAAGGVQLERWYPGIVDEAVAAGAVTLPKDGSRSQLWVNGALRPRSTVEADVPVLVSTRPFLEKLVRARTVALENVTQVPGRAWGLEFAGSRVTGVRYTHDGDTEVVEADLVVDATGRASRLSDWLEEAGWERPPLQRMPIKVNYATTLFAYDEAIADKWSVISQANAAGTADGRARIGGLLRVEHDRWIMLLSGYVDDRPSADPEEFAERCRRDFPDIFGDIATKATMVGEIGTYHQADSRRRDFHAVSRFPAGLLAIGDAVASFNPVYGQGMTASALHASCLARYLASSPDHSQPAKEYFDLVRVIVDAAWRTSTFADLALPHVEGPYPRGYKVIRWLSGKIFTAALTDRGVNQRLSRITTMLAHPSTLVTPATLAKALRPNRKPRNATR</sequence>
<dbReference type="Proteomes" id="UP001596157">
    <property type="component" value="Unassembled WGS sequence"/>
</dbReference>
<dbReference type="SUPFAM" id="SSF51905">
    <property type="entry name" value="FAD/NAD(P)-binding domain"/>
    <property type="match status" value="1"/>
</dbReference>
<organism evidence="2 3">
    <name type="scientific">Actinokineospora guangxiensis</name>
    <dbReference type="NCBI Taxonomy" id="1490288"/>
    <lineage>
        <taxon>Bacteria</taxon>
        <taxon>Bacillati</taxon>
        <taxon>Actinomycetota</taxon>
        <taxon>Actinomycetes</taxon>
        <taxon>Pseudonocardiales</taxon>
        <taxon>Pseudonocardiaceae</taxon>
        <taxon>Actinokineospora</taxon>
    </lineage>
</organism>
<protein>
    <submittedName>
        <fullName evidence="2">FAD-dependent oxidoreductase</fullName>
    </submittedName>
</protein>
<evidence type="ECO:0000259" key="1">
    <source>
        <dbReference type="Pfam" id="PF01494"/>
    </source>
</evidence>
<evidence type="ECO:0000313" key="3">
    <source>
        <dbReference type="Proteomes" id="UP001596157"/>
    </source>
</evidence>
<keyword evidence="3" id="KW-1185">Reference proteome</keyword>
<comment type="caution">
    <text evidence="2">The sequence shown here is derived from an EMBL/GenBank/DDBJ whole genome shotgun (WGS) entry which is preliminary data.</text>
</comment>
<dbReference type="InterPro" id="IPR002938">
    <property type="entry name" value="FAD-bd"/>
</dbReference>
<dbReference type="InterPro" id="IPR036188">
    <property type="entry name" value="FAD/NAD-bd_sf"/>
</dbReference>
<name>A0ABW0EHR8_9PSEU</name>
<feature type="domain" description="FAD-binding" evidence="1">
    <location>
        <begin position="28"/>
        <end position="366"/>
    </location>
</feature>
<evidence type="ECO:0000313" key="2">
    <source>
        <dbReference type="EMBL" id="MFC5285813.1"/>
    </source>
</evidence>
<dbReference type="EMBL" id="JBHSKF010000001">
    <property type="protein sequence ID" value="MFC5285813.1"/>
    <property type="molecule type" value="Genomic_DNA"/>
</dbReference>
<proteinExistence type="predicted"/>